<accession>A0A212RR72</accession>
<keyword evidence="1" id="KW-0808">Transferase</keyword>
<dbReference type="Proteomes" id="UP000197065">
    <property type="component" value="Unassembled WGS sequence"/>
</dbReference>
<proteinExistence type="predicted"/>
<dbReference type="Gene3D" id="3.40.50.2000">
    <property type="entry name" value="Glycogen Phosphorylase B"/>
    <property type="match status" value="2"/>
</dbReference>
<evidence type="ECO:0000313" key="1">
    <source>
        <dbReference type="EMBL" id="SNB75126.1"/>
    </source>
</evidence>
<evidence type="ECO:0000313" key="2">
    <source>
        <dbReference type="Proteomes" id="UP000197065"/>
    </source>
</evidence>
<protein>
    <submittedName>
        <fullName evidence="1">Glycosyltransferase involved in cell wall bisynthesis</fullName>
    </submittedName>
</protein>
<gene>
    <name evidence="1" type="ORF">SAMN07250955_11294</name>
</gene>
<organism evidence="1 2">
    <name type="scientific">Arboricoccus pini</name>
    <dbReference type="NCBI Taxonomy" id="1963835"/>
    <lineage>
        <taxon>Bacteria</taxon>
        <taxon>Pseudomonadati</taxon>
        <taxon>Pseudomonadota</taxon>
        <taxon>Alphaproteobacteria</taxon>
        <taxon>Geminicoccales</taxon>
        <taxon>Geminicoccaceae</taxon>
        <taxon>Arboricoccus</taxon>
    </lineage>
</organism>
<name>A0A212RR72_9PROT</name>
<dbReference type="PANTHER" id="PTHR12526">
    <property type="entry name" value="GLYCOSYLTRANSFERASE"/>
    <property type="match status" value="1"/>
</dbReference>
<dbReference type="Pfam" id="PF13692">
    <property type="entry name" value="Glyco_trans_1_4"/>
    <property type="match status" value="1"/>
</dbReference>
<keyword evidence="2" id="KW-1185">Reference proteome</keyword>
<dbReference type="SUPFAM" id="SSF53756">
    <property type="entry name" value="UDP-Glycosyltransferase/glycogen phosphorylase"/>
    <property type="match status" value="1"/>
</dbReference>
<dbReference type="CDD" id="cd03801">
    <property type="entry name" value="GT4_PimA-like"/>
    <property type="match status" value="1"/>
</dbReference>
<dbReference type="RefSeq" id="WP_165769641.1">
    <property type="nucleotide sequence ID" value="NZ_FYEH01000012.1"/>
</dbReference>
<dbReference type="GO" id="GO:0016757">
    <property type="term" value="F:glycosyltransferase activity"/>
    <property type="evidence" value="ECO:0007669"/>
    <property type="project" value="TreeGrafter"/>
</dbReference>
<dbReference type="AlphaFoldDB" id="A0A212RR72"/>
<reference evidence="1 2" key="1">
    <citation type="submission" date="2017-06" db="EMBL/GenBank/DDBJ databases">
        <authorList>
            <person name="Kim H.J."/>
            <person name="Triplett B.A."/>
        </authorList>
    </citation>
    <scope>NUCLEOTIDE SEQUENCE [LARGE SCALE GENOMIC DNA]</scope>
    <source>
        <strain evidence="1 2">B29T1</strain>
    </source>
</reference>
<dbReference type="PANTHER" id="PTHR12526:SF590">
    <property type="entry name" value="ALPHA-MALTOSE-1-PHOSPHATE SYNTHASE"/>
    <property type="match status" value="1"/>
</dbReference>
<dbReference type="EMBL" id="FYEH01000012">
    <property type="protein sequence ID" value="SNB75126.1"/>
    <property type="molecule type" value="Genomic_DNA"/>
</dbReference>
<sequence length="379" mass="41213">MAAGENMTNDKDRILVVAVDALGWRTQLASLGPIVEQRGDIELDILKYTSPRPLRILLKDIYPGPLHRRLSLVSQAQMAGWVLKQPLARQMAAHRYEAALFLGHFTAAAALPASFSLPFSVYADVTIALAQRRFGARGFRQADLDLERRIFEKARHVFGSGETIARSIVEDYGIDPRKVSICPPLIHFDGLNAPLATQPGQDLAGQAKIGFIGNDFNRKGGNILVEAFGRLGGGSTLEVVTQASAHRDDLPGVSFRSNVPHAELMKDFLPSLDIFVLPSREDLSPLVLIEAAAAGLPVVASNVGAIPDIVQDEQTGLLVPSNDVPALTAALRRLVDDPALRRRLGQAARQRAVQFYDVNRNSETLLDRILATTTVKKVA</sequence>